<feature type="domain" description="FAD/NAD(P)-binding" evidence="5">
    <location>
        <begin position="44"/>
        <end position="321"/>
    </location>
</feature>
<evidence type="ECO:0000313" key="6">
    <source>
        <dbReference type="EMBL" id="CAE6410514.1"/>
    </source>
</evidence>
<dbReference type="PANTHER" id="PTHR43735:SF3">
    <property type="entry name" value="FERROPTOSIS SUPPRESSOR PROTEIN 1"/>
    <property type="match status" value="1"/>
</dbReference>
<evidence type="ECO:0000259" key="5">
    <source>
        <dbReference type="Pfam" id="PF07992"/>
    </source>
</evidence>
<name>A0A8H2X1M9_9AGAM</name>
<dbReference type="PANTHER" id="PTHR43735">
    <property type="entry name" value="APOPTOSIS-INDUCING FACTOR 1"/>
    <property type="match status" value="1"/>
</dbReference>
<protein>
    <recommendedName>
        <fullName evidence="5">FAD/NAD(P)-binding domain-containing protein</fullName>
    </recommendedName>
</protein>
<dbReference type="Proteomes" id="UP000663846">
    <property type="component" value="Unassembled WGS sequence"/>
</dbReference>
<dbReference type="Gene3D" id="3.50.50.100">
    <property type="match status" value="1"/>
</dbReference>
<evidence type="ECO:0000313" key="7">
    <source>
        <dbReference type="Proteomes" id="UP000663846"/>
    </source>
</evidence>
<dbReference type="EMBL" id="CAJMWS010000312">
    <property type="protein sequence ID" value="CAE6410514.1"/>
    <property type="molecule type" value="Genomic_DNA"/>
</dbReference>
<sequence>MFTEVLSPSSSSSRSVNVPPIEKLNLYCVLIPPPASKEVSSLKNVVVVGSGGGILLVQTLQKQINPYTHRIVVIEKRDYYADWPALIRAAVTDKDTLDERGLIPNNCAFDSNVRVIQSGANRVTDTEIIVESNEAIRYEHLVLATGSNWTGPLNLPSLKDKAIEHFKSFRGELSAAENVLIVGGGSVGLEYAGEIRHYYPEKRVTLIHGGKALLNDTYVTKFRQSLLDAMVSRGVEVVLEDKIAPEATPRDGYVVSENGRRIRTDLVIPAAGGRPNTSIMRSFDPTVITKSGTVMVSPELQVKLSSGAQNVWAIGDIIEWSEQKMVFRASSGHAPVVAKNILASIQGGKLTQYAGKPEIIFVTIGPSGGRGLVPMFGGIVIGD</sequence>
<gene>
    <name evidence="6" type="ORF">RDB_LOCUS68085</name>
</gene>
<comment type="similarity">
    <text evidence="1">Belongs to the FAD-dependent oxidoreductase family.</text>
</comment>
<evidence type="ECO:0000256" key="2">
    <source>
        <dbReference type="ARBA" id="ARBA00022630"/>
    </source>
</evidence>
<dbReference type="Pfam" id="PF07992">
    <property type="entry name" value="Pyr_redox_2"/>
    <property type="match status" value="1"/>
</dbReference>
<accession>A0A8H2X1M9</accession>
<dbReference type="SUPFAM" id="SSF51905">
    <property type="entry name" value="FAD/NAD(P)-binding domain"/>
    <property type="match status" value="1"/>
</dbReference>
<comment type="caution">
    <text evidence="6">The sequence shown here is derived from an EMBL/GenBank/DDBJ whole genome shotgun (WGS) entry which is preliminary data.</text>
</comment>
<keyword evidence="2" id="KW-0285">Flavoprotein</keyword>
<evidence type="ECO:0000256" key="3">
    <source>
        <dbReference type="ARBA" id="ARBA00022827"/>
    </source>
</evidence>
<evidence type="ECO:0000256" key="4">
    <source>
        <dbReference type="ARBA" id="ARBA00023002"/>
    </source>
</evidence>
<dbReference type="GO" id="GO:0004174">
    <property type="term" value="F:electron-transferring-flavoprotein dehydrogenase activity"/>
    <property type="evidence" value="ECO:0007669"/>
    <property type="project" value="TreeGrafter"/>
</dbReference>
<organism evidence="6 7">
    <name type="scientific">Rhizoctonia solani</name>
    <dbReference type="NCBI Taxonomy" id="456999"/>
    <lineage>
        <taxon>Eukaryota</taxon>
        <taxon>Fungi</taxon>
        <taxon>Dikarya</taxon>
        <taxon>Basidiomycota</taxon>
        <taxon>Agaricomycotina</taxon>
        <taxon>Agaricomycetes</taxon>
        <taxon>Cantharellales</taxon>
        <taxon>Ceratobasidiaceae</taxon>
        <taxon>Rhizoctonia</taxon>
    </lineage>
</organism>
<dbReference type="InterPro" id="IPR036188">
    <property type="entry name" value="FAD/NAD-bd_sf"/>
</dbReference>
<proteinExistence type="inferred from homology"/>
<dbReference type="AlphaFoldDB" id="A0A8H2X1M9"/>
<keyword evidence="3" id="KW-0274">FAD</keyword>
<keyword evidence="4" id="KW-0560">Oxidoreductase</keyword>
<dbReference type="PRINTS" id="PR00469">
    <property type="entry name" value="PNDRDTASEII"/>
</dbReference>
<dbReference type="GO" id="GO:0005737">
    <property type="term" value="C:cytoplasm"/>
    <property type="evidence" value="ECO:0007669"/>
    <property type="project" value="TreeGrafter"/>
</dbReference>
<reference evidence="6" key="1">
    <citation type="submission" date="2021-01" db="EMBL/GenBank/DDBJ databases">
        <authorList>
            <person name="Kaushik A."/>
        </authorList>
    </citation>
    <scope>NUCLEOTIDE SEQUENCE</scope>
    <source>
        <strain evidence="6">AG1-1C</strain>
    </source>
</reference>
<dbReference type="GO" id="GO:0050660">
    <property type="term" value="F:flavin adenine dinucleotide binding"/>
    <property type="evidence" value="ECO:0007669"/>
    <property type="project" value="TreeGrafter"/>
</dbReference>
<evidence type="ECO:0000256" key="1">
    <source>
        <dbReference type="ARBA" id="ARBA00006442"/>
    </source>
</evidence>
<dbReference type="InterPro" id="IPR023753">
    <property type="entry name" value="FAD/NAD-binding_dom"/>
</dbReference>
<dbReference type="PRINTS" id="PR00368">
    <property type="entry name" value="FADPNR"/>
</dbReference>